<feature type="active site" description="Nucleophile" evidence="8">
    <location>
        <position position="261"/>
    </location>
</feature>
<feature type="binding site" evidence="10">
    <location>
        <position position="86"/>
    </location>
    <ligand>
        <name>NAD(+)</name>
        <dbReference type="ChEBI" id="CHEBI:57540"/>
    </ligand>
</feature>
<dbReference type="OrthoDB" id="9803238at2"/>
<feature type="binding site" evidence="9">
    <location>
        <begin position="153"/>
        <end position="156"/>
    </location>
    <ligand>
        <name>substrate</name>
    </ligand>
</feature>
<dbReference type="eggNOG" id="COG1004">
    <property type="taxonomic scope" value="Bacteria"/>
</dbReference>
<dbReference type="InterPro" id="IPR017476">
    <property type="entry name" value="UDP-Glc/GDP-Man"/>
</dbReference>
<dbReference type="Gene3D" id="1.20.5.100">
    <property type="entry name" value="Cytochrome c1, transmembrane anchor, C-terminal"/>
    <property type="match status" value="1"/>
</dbReference>
<dbReference type="PATRIC" id="fig|1304284.3.peg.2369"/>
<dbReference type="GO" id="GO:0051287">
    <property type="term" value="F:NAD binding"/>
    <property type="evidence" value="ECO:0007669"/>
    <property type="project" value="InterPro"/>
</dbReference>
<dbReference type="RefSeq" id="WP_006316915.1">
    <property type="nucleotide sequence ID" value="NZ_ARZA01000267.1"/>
</dbReference>
<evidence type="ECO:0000256" key="9">
    <source>
        <dbReference type="PIRSR" id="PIRSR500134-2"/>
    </source>
</evidence>
<gene>
    <name evidence="12" type="ORF">L21TH_2415</name>
</gene>
<dbReference type="InterPro" id="IPR014027">
    <property type="entry name" value="UDP-Glc/GDP-Man_DH_C"/>
</dbReference>
<dbReference type="InterPro" id="IPR008927">
    <property type="entry name" value="6-PGluconate_DH-like_C_sf"/>
</dbReference>
<feature type="domain" description="UDP-glucose/GDP-mannose dehydrogenase C-terminal" evidence="11">
    <location>
        <begin position="314"/>
        <end position="416"/>
    </location>
</feature>
<protein>
    <recommendedName>
        <fullName evidence="3 7">UDP-glucose 6-dehydrogenase</fullName>
        <ecNumber evidence="3 7">1.1.1.22</ecNumber>
    </recommendedName>
</protein>
<dbReference type="Proteomes" id="UP000013378">
    <property type="component" value="Unassembled WGS sequence"/>
</dbReference>
<comment type="catalytic activity">
    <reaction evidence="6 7">
        <text>UDP-alpha-D-glucose + 2 NAD(+) + H2O = UDP-alpha-D-glucuronate + 2 NADH + 3 H(+)</text>
        <dbReference type="Rhea" id="RHEA:23596"/>
        <dbReference type="ChEBI" id="CHEBI:15377"/>
        <dbReference type="ChEBI" id="CHEBI:15378"/>
        <dbReference type="ChEBI" id="CHEBI:57540"/>
        <dbReference type="ChEBI" id="CHEBI:57945"/>
        <dbReference type="ChEBI" id="CHEBI:58052"/>
        <dbReference type="ChEBI" id="CHEBI:58885"/>
        <dbReference type="EC" id="1.1.1.22"/>
    </reaction>
</comment>
<comment type="similarity">
    <text evidence="2 7">Belongs to the UDP-glucose/GDP-mannose dehydrogenase family.</text>
</comment>
<evidence type="ECO:0000256" key="8">
    <source>
        <dbReference type="PIRSR" id="PIRSR500134-1"/>
    </source>
</evidence>
<dbReference type="InterPro" id="IPR001732">
    <property type="entry name" value="UDP-Glc/GDP-Man_DH_N"/>
</dbReference>
<dbReference type="SMART" id="SM00984">
    <property type="entry name" value="UDPG_MGDP_dh_C"/>
    <property type="match status" value="1"/>
</dbReference>
<evidence type="ECO:0000256" key="2">
    <source>
        <dbReference type="ARBA" id="ARBA00006601"/>
    </source>
</evidence>
<dbReference type="NCBIfam" id="TIGR03026">
    <property type="entry name" value="NDP-sugDHase"/>
    <property type="match status" value="1"/>
</dbReference>
<dbReference type="SUPFAM" id="SSF52413">
    <property type="entry name" value="UDP-glucose/GDP-mannose dehydrogenase C-terminal domain"/>
    <property type="match status" value="1"/>
</dbReference>
<dbReference type="GO" id="GO:0006065">
    <property type="term" value="P:UDP-glucuronate biosynthetic process"/>
    <property type="evidence" value="ECO:0007669"/>
    <property type="project" value="UniProtKB-UniPathway"/>
</dbReference>
<feature type="binding site" evidence="10">
    <location>
        <position position="30"/>
    </location>
    <ligand>
        <name>NAD(+)</name>
        <dbReference type="ChEBI" id="CHEBI:57540"/>
    </ligand>
</feature>
<dbReference type="InterPro" id="IPR036291">
    <property type="entry name" value="NAD(P)-bd_dom_sf"/>
</dbReference>
<feature type="binding site" evidence="9">
    <location>
        <begin position="250"/>
        <end position="254"/>
    </location>
    <ligand>
        <name>substrate</name>
    </ligand>
</feature>
<feature type="binding site" evidence="9">
    <location>
        <position position="321"/>
    </location>
    <ligand>
        <name>substrate</name>
    </ligand>
</feature>
<dbReference type="Pfam" id="PF03721">
    <property type="entry name" value="UDPG_MGDP_dh_N"/>
    <property type="match status" value="1"/>
</dbReference>
<feature type="binding site" evidence="9">
    <location>
        <position position="258"/>
    </location>
    <ligand>
        <name>substrate</name>
    </ligand>
</feature>
<dbReference type="UniPathway" id="UPA00038">
    <property type="reaction ID" value="UER00491"/>
</dbReference>
<evidence type="ECO:0000256" key="3">
    <source>
        <dbReference type="ARBA" id="ARBA00012954"/>
    </source>
</evidence>
<dbReference type="InterPro" id="IPR036220">
    <property type="entry name" value="UDP-Glc/GDP-Man_DH_C_sf"/>
</dbReference>
<dbReference type="Pfam" id="PF00984">
    <property type="entry name" value="UDPG_MGDP_dh"/>
    <property type="match status" value="1"/>
</dbReference>
<dbReference type="InterPro" id="IPR028357">
    <property type="entry name" value="UDPglc_DH_bac"/>
</dbReference>
<dbReference type="EC" id="1.1.1.22" evidence="3 7"/>
<dbReference type="GO" id="GO:0000271">
    <property type="term" value="P:polysaccharide biosynthetic process"/>
    <property type="evidence" value="ECO:0007669"/>
    <property type="project" value="InterPro"/>
</dbReference>
<dbReference type="EMBL" id="ARZA01000267">
    <property type="protein sequence ID" value="EOC99580.1"/>
    <property type="molecule type" value="Genomic_DNA"/>
</dbReference>
<feature type="binding site" evidence="10">
    <location>
        <position position="121"/>
    </location>
    <ligand>
        <name>NAD(+)</name>
        <dbReference type="ChEBI" id="CHEBI:57540"/>
    </ligand>
</feature>
<accession>R1CLL2</accession>
<evidence type="ECO:0000313" key="13">
    <source>
        <dbReference type="Proteomes" id="UP000013378"/>
    </source>
</evidence>
<dbReference type="Gene3D" id="3.40.50.720">
    <property type="entry name" value="NAD(P)-binding Rossmann-like Domain"/>
    <property type="match status" value="2"/>
</dbReference>
<feature type="binding site" evidence="10">
    <location>
        <position position="328"/>
    </location>
    <ligand>
        <name>NAD(+)</name>
        <dbReference type="ChEBI" id="CHEBI:57540"/>
    </ligand>
</feature>
<keyword evidence="5 7" id="KW-0520">NAD</keyword>
<name>R1CLL2_9FIRM</name>
<dbReference type="GO" id="GO:0003979">
    <property type="term" value="F:UDP-glucose 6-dehydrogenase activity"/>
    <property type="evidence" value="ECO:0007669"/>
    <property type="project" value="UniProtKB-EC"/>
</dbReference>
<dbReference type="AlphaFoldDB" id="R1CLL2"/>
<feature type="binding site" evidence="10">
    <location>
        <position position="35"/>
    </location>
    <ligand>
        <name>NAD(+)</name>
        <dbReference type="ChEBI" id="CHEBI:57540"/>
    </ligand>
</feature>
<dbReference type="PIRSF" id="PIRSF500134">
    <property type="entry name" value="UDPglc_DH_bac"/>
    <property type="match status" value="1"/>
</dbReference>
<feature type="binding site" evidence="10">
    <location>
        <position position="264"/>
    </location>
    <ligand>
        <name>NAD(+)</name>
        <dbReference type="ChEBI" id="CHEBI:57540"/>
    </ligand>
</feature>
<dbReference type="PANTHER" id="PTHR43750:SF3">
    <property type="entry name" value="UDP-GLUCOSE 6-DEHYDROGENASE TUAD"/>
    <property type="match status" value="1"/>
</dbReference>
<comment type="pathway">
    <text evidence="1">Nucleotide-sugar biosynthesis; UDP-alpha-D-glucuronate biosynthesis; UDP-alpha-D-glucuronate from UDP-alpha-D-glucose: step 1/1.</text>
</comment>
<evidence type="ECO:0000256" key="1">
    <source>
        <dbReference type="ARBA" id="ARBA00004701"/>
    </source>
</evidence>
<feature type="binding site" evidence="9">
    <location>
        <position position="205"/>
    </location>
    <ligand>
        <name>substrate</name>
    </ligand>
</feature>
<evidence type="ECO:0000256" key="5">
    <source>
        <dbReference type="ARBA" id="ARBA00023027"/>
    </source>
</evidence>
<evidence type="ECO:0000256" key="4">
    <source>
        <dbReference type="ARBA" id="ARBA00023002"/>
    </source>
</evidence>
<comment type="caution">
    <text evidence="12">The sequence shown here is derived from an EMBL/GenBank/DDBJ whole genome shotgun (WGS) entry which is preliminary data.</text>
</comment>
<dbReference type="SUPFAM" id="SSF51735">
    <property type="entry name" value="NAD(P)-binding Rossmann-fold domains"/>
    <property type="match status" value="1"/>
</dbReference>
<dbReference type="InterPro" id="IPR014026">
    <property type="entry name" value="UDP-Glc/GDP-Man_DH_dimer"/>
</dbReference>
<dbReference type="STRING" id="1304284.L21TH_2415"/>
<evidence type="ECO:0000256" key="6">
    <source>
        <dbReference type="ARBA" id="ARBA00047473"/>
    </source>
</evidence>
<reference evidence="12 13" key="1">
    <citation type="journal article" date="2015" name="Geomicrobiol. J.">
        <title>Caldisalinibacter kiritimatiensis gen. nov., sp. nov., a moderately thermohalophilic thiosulfate-reducing bacterium from a hypersaline microbial mat.</title>
        <authorList>
            <person name="Ben Hania W."/>
            <person name="Joseph M."/>
            <person name="Fiebig A."/>
            <person name="Bunk B."/>
            <person name="Klenk H.-P."/>
            <person name="Fardeau M.-L."/>
            <person name="Spring S."/>
        </authorList>
    </citation>
    <scope>NUCLEOTIDE SEQUENCE [LARGE SCALE GENOMIC DNA]</scope>
    <source>
        <strain evidence="12 13">L21-TH-D2</strain>
    </source>
</reference>
<evidence type="ECO:0000256" key="10">
    <source>
        <dbReference type="PIRSR" id="PIRSR500134-3"/>
    </source>
</evidence>
<dbReference type="SUPFAM" id="SSF48179">
    <property type="entry name" value="6-phosphogluconate dehydrogenase C-terminal domain-like"/>
    <property type="match status" value="1"/>
</dbReference>
<dbReference type="PANTHER" id="PTHR43750">
    <property type="entry name" value="UDP-GLUCOSE 6-DEHYDROGENASE TUAD"/>
    <property type="match status" value="1"/>
</dbReference>
<evidence type="ECO:0000259" key="11">
    <source>
        <dbReference type="SMART" id="SM00984"/>
    </source>
</evidence>
<sequence length="457" mass="50363">MRITVVGTGYVGLVTGTCLAEIGNEVICVDVNEEKINKLRNGIPPIYEEHLEEMINNNLAKNRLKFTTSLERGVKLSDVIFIAVGTPPKSNGQIDMSQVDEVAKSIGKYINGYKVIVNKSTVPVGSANRVKNIVYLNMKDKSIEFDVVSNPEFLREGTAVFDTFNGDRIVIGSNSEKATEIMKEIYESFNIPMLITNPESAEMIKYASNAFLATKISFINEIANVCERVGADVKEVAKGMGIDKRIGNKFLNAGIGFGGACFPKDIKGLMQIGNDAGYEFKIVKKVLEVNNAQRIKPVEMLRRLFGNLNGVNVSILGLSFKPGTDDLREAPSLYVIKELQSDGANIKAYDPIAMENAKLVIGNSMTYCNDPYEAVEGSDVVVLLTEWAEFKKLDFNRVKELVNRPLIIDGRNTLDSNSLKEKGFEYFGIGLGDASVENTGPKESRIIRINQKKACVL</sequence>
<feature type="binding site" evidence="10">
    <location>
        <position position="156"/>
    </location>
    <ligand>
        <name>NAD(+)</name>
        <dbReference type="ChEBI" id="CHEBI:57540"/>
    </ligand>
</feature>
<proteinExistence type="inferred from homology"/>
<evidence type="ECO:0000313" key="12">
    <source>
        <dbReference type="EMBL" id="EOC99580.1"/>
    </source>
</evidence>
<dbReference type="Pfam" id="PF03720">
    <property type="entry name" value="UDPG_MGDP_dh_C"/>
    <property type="match status" value="1"/>
</dbReference>
<evidence type="ECO:0000256" key="7">
    <source>
        <dbReference type="PIRNR" id="PIRNR000124"/>
    </source>
</evidence>
<organism evidence="12 13">
    <name type="scientific">Caldisalinibacter kiritimatiensis</name>
    <dbReference type="NCBI Taxonomy" id="1304284"/>
    <lineage>
        <taxon>Bacteria</taxon>
        <taxon>Bacillati</taxon>
        <taxon>Bacillota</taxon>
        <taxon>Tissierellia</taxon>
        <taxon>Tissierellales</taxon>
        <taxon>Thermohalobacteraceae</taxon>
        <taxon>Caldisalinibacter</taxon>
    </lineage>
</organism>
<keyword evidence="4 7" id="KW-0560">Oxidoreductase</keyword>
<keyword evidence="13" id="KW-1185">Reference proteome</keyword>
<dbReference type="PIRSF" id="PIRSF000124">
    <property type="entry name" value="UDPglc_GDPman_dh"/>
    <property type="match status" value="1"/>
</dbReference>